<dbReference type="Pfam" id="PF02321">
    <property type="entry name" value="OEP"/>
    <property type="match status" value="1"/>
</dbReference>
<keyword evidence="2" id="KW-0732">Signal</keyword>
<comment type="similarity">
    <text evidence="1">Belongs to the outer membrane factor (OMF) (TC 1.B.17) family.</text>
</comment>
<dbReference type="AlphaFoldDB" id="A0A845ASI6"/>
<dbReference type="OrthoDB" id="7616531at2"/>
<accession>A0A845ASI6</accession>
<name>A0A845ASI6_9SPHN</name>
<dbReference type="InterPro" id="IPR010131">
    <property type="entry name" value="MdtP/NodT-like"/>
</dbReference>
<dbReference type="InterPro" id="IPR003423">
    <property type="entry name" value="OMP_efflux"/>
</dbReference>
<dbReference type="PANTHER" id="PTHR30203:SF24">
    <property type="entry name" value="BLR4935 PROTEIN"/>
    <property type="match status" value="1"/>
</dbReference>
<sequence>MFWRICWLPMAAALAAQAAQAQSVGYDEALRAAQTQQPVLQARELEIEALERTAEAAGELPDPRLRAGIVNLPVTGPAAFDLDRQLPTQVQVGVEQDFPNLAKRHARTGVADSDIRVADARLAHTEHMVRIETGEAWISLAYAQQRLALAARAQDDLHKLVPVARSAVAAGSARPAESLEIRRALLDIDDARTRIEADREAAQARLRRYIAGTEPVAEGPVPSADIDPVTLRATLSRNPEIILADAAEDRARAAIDLARADKRPDFGVNVSLGRRNPDFGSVVSVMGSVTLPIFAGRRQEPRIAAAEAQAAAARAERADMLRALEAQFAADLAAWRSAARQWQRAREELLPLARDRADLETASFAAGRAELIDVVSAKTALALLELEILEREEATVAAAAKLRLTYREHMQ</sequence>
<evidence type="ECO:0000256" key="2">
    <source>
        <dbReference type="SAM" id="SignalP"/>
    </source>
</evidence>
<organism evidence="3 4">
    <name type="scientific">Qipengyuania algicida</name>
    <dbReference type="NCBI Taxonomy" id="1836209"/>
    <lineage>
        <taxon>Bacteria</taxon>
        <taxon>Pseudomonadati</taxon>
        <taxon>Pseudomonadota</taxon>
        <taxon>Alphaproteobacteria</taxon>
        <taxon>Sphingomonadales</taxon>
        <taxon>Erythrobacteraceae</taxon>
        <taxon>Qipengyuania</taxon>
    </lineage>
</organism>
<dbReference type="PANTHER" id="PTHR30203">
    <property type="entry name" value="OUTER MEMBRANE CATION EFFLUX PROTEIN"/>
    <property type="match status" value="1"/>
</dbReference>
<dbReference type="Proteomes" id="UP000439780">
    <property type="component" value="Unassembled WGS sequence"/>
</dbReference>
<evidence type="ECO:0000313" key="4">
    <source>
        <dbReference type="Proteomes" id="UP000439780"/>
    </source>
</evidence>
<protein>
    <submittedName>
        <fullName evidence="3">TolC family protein</fullName>
    </submittedName>
</protein>
<comment type="caution">
    <text evidence="3">The sequence shown here is derived from an EMBL/GenBank/DDBJ whole genome shotgun (WGS) entry which is preliminary data.</text>
</comment>
<feature type="signal peptide" evidence="2">
    <location>
        <begin position="1"/>
        <end position="21"/>
    </location>
</feature>
<evidence type="ECO:0000256" key="1">
    <source>
        <dbReference type="ARBA" id="ARBA00007613"/>
    </source>
</evidence>
<keyword evidence="4" id="KW-1185">Reference proteome</keyword>
<proteinExistence type="inferred from homology"/>
<gene>
    <name evidence="3" type="ORF">GRI58_13620</name>
</gene>
<dbReference type="Gene3D" id="1.20.1600.10">
    <property type="entry name" value="Outer membrane efflux proteins (OEP)"/>
    <property type="match status" value="1"/>
</dbReference>
<dbReference type="GO" id="GO:0015562">
    <property type="term" value="F:efflux transmembrane transporter activity"/>
    <property type="evidence" value="ECO:0007669"/>
    <property type="project" value="InterPro"/>
</dbReference>
<feature type="chain" id="PRO_5032830138" evidence="2">
    <location>
        <begin position="22"/>
        <end position="411"/>
    </location>
</feature>
<dbReference type="EMBL" id="WTYA01000012">
    <property type="protein sequence ID" value="MXP29848.1"/>
    <property type="molecule type" value="Genomic_DNA"/>
</dbReference>
<reference evidence="3 4" key="1">
    <citation type="submission" date="2019-12" db="EMBL/GenBank/DDBJ databases">
        <title>Genomic-based taxomic classification of the family Erythrobacteraceae.</title>
        <authorList>
            <person name="Xu L."/>
        </authorList>
    </citation>
    <scope>NUCLEOTIDE SEQUENCE [LARGE SCALE GENOMIC DNA]</scope>
    <source>
        <strain evidence="3 4">KEMB 9005-328</strain>
    </source>
</reference>
<evidence type="ECO:0000313" key="3">
    <source>
        <dbReference type="EMBL" id="MXP29848.1"/>
    </source>
</evidence>
<dbReference type="SUPFAM" id="SSF56954">
    <property type="entry name" value="Outer membrane efflux proteins (OEP)"/>
    <property type="match status" value="1"/>
</dbReference>